<evidence type="ECO:0000313" key="2">
    <source>
        <dbReference type="Proteomes" id="UP000466931"/>
    </source>
</evidence>
<evidence type="ECO:0000313" key="1">
    <source>
        <dbReference type="EMBL" id="BBZ32975.1"/>
    </source>
</evidence>
<proteinExistence type="predicted"/>
<dbReference type="EMBL" id="AP022612">
    <property type="protein sequence ID" value="BBZ32975.1"/>
    <property type="molecule type" value="Genomic_DNA"/>
</dbReference>
<accession>A0A7I7XUP2</accession>
<sequence length="118" mass="13113">MALPAVEFRYLDQIHSPFSGIPAGLDDEGVNHEDPTLLFVYCGDVSEWSYVSPRFPSEFTRFIDNVEVDEVAQSLDIDGAVLLVVDTDWNGIDYYAFAPADSEIRFSEGVQFAGNAIE</sequence>
<gene>
    <name evidence="1" type="ORF">MCNF_15800</name>
</gene>
<protein>
    <submittedName>
        <fullName evidence="1">Uncharacterized protein</fullName>
    </submittedName>
</protein>
<dbReference type="RefSeq" id="WP_085152405.1">
    <property type="nucleotide sequence ID" value="NZ_AP022612.1"/>
</dbReference>
<reference evidence="1" key="1">
    <citation type="journal article" date="2019" name="Emerg. Microbes Infect.">
        <title>Comprehensive subspecies identification of 175 nontuberculous mycobacteria species based on 7547 genomic profiles.</title>
        <authorList>
            <person name="Matsumoto Y."/>
            <person name="Kinjo T."/>
            <person name="Motooka D."/>
            <person name="Nabeya D."/>
            <person name="Jung N."/>
            <person name="Uechi K."/>
            <person name="Horii T."/>
            <person name="Iida T."/>
            <person name="Fujita J."/>
            <person name="Nakamura S."/>
        </authorList>
    </citation>
    <scope>NUCLEOTIDE SEQUENCE [LARGE SCALE GENOMIC DNA]</scope>
    <source>
        <strain evidence="1">JCM 13671</strain>
    </source>
</reference>
<dbReference type="OrthoDB" id="4773573at2"/>
<name>A0A7I7XUP2_9MYCO</name>
<dbReference type="AlphaFoldDB" id="A0A7I7XUP2"/>
<keyword evidence="2" id="KW-1185">Reference proteome</keyword>
<organism evidence="1 2">
    <name type="scientific">Mycolicibacterium confluentis</name>
    <dbReference type="NCBI Taxonomy" id="28047"/>
    <lineage>
        <taxon>Bacteria</taxon>
        <taxon>Bacillati</taxon>
        <taxon>Actinomycetota</taxon>
        <taxon>Actinomycetes</taxon>
        <taxon>Mycobacteriales</taxon>
        <taxon>Mycobacteriaceae</taxon>
        <taxon>Mycolicibacterium</taxon>
    </lineage>
</organism>
<reference evidence="1" key="2">
    <citation type="submission" date="2020-02" db="EMBL/GenBank/DDBJ databases">
        <authorList>
            <person name="Matsumoto Y."/>
            <person name="Motooka D."/>
            <person name="Nakamura S."/>
        </authorList>
    </citation>
    <scope>NUCLEOTIDE SEQUENCE</scope>
    <source>
        <strain evidence="1">JCM 13671</strain>
    </source>
</reference>
<dbReference type="Proteomes" id="UP000466931">
    <property type="component" value="Chromosome"/>
</dbReference>